<organism evidence="2 3">
    <name type="scientific">Prochlorococcus marinus str. MIT 9116</name>
    <dbReference type="NCBI Taxonomy" id="167544"/>
    <lineage>
        <taxon>Bacteria</taxon>
        <taxon>Bacillati</taxon>
        <taxon>Cyanobacteriota</taxon>
        <taxon>Cyanophyceae</taxon>
        <taxon>Synechococcales</taxon>
        <taxon>Prochlorococcaceae</taxon>
        <taxon>Prochlorococcus</taxon>
    </lineage>
</organism>
<comment type="caution">
    <text evidence="2">The sequence shown here is derived from an EMBL/GenBank/DDBJ whole genome shotgun (WGS) entry which is preliminary data.</text>
</comment>
<proteinExistence type="predicted"/>
<protein>
    <submittedName>
        <fullName evidence="2">Uncharacterized protein</fullName>
    </submittedName>
</protein>
<keyword evidence="1" id="KW-1133">Transmembrane helix</keyword>
<keyword evidence="1" id="KW-0812">Transmembrane</keyword>
<feature type="transmembrane region" description="Helical" evidence="1">
    <location>
        <begin position="320"/>
        <end position="339"/>
    </location>
</feature>
<dbReference type="AlphaFoldDB" id="A0A0A1ZWY9"/>
<accession>A0A0A1ZWY9</accession>
<feature type="transmembrane region" description="Helical" evidence="1">
    <location>
        <begin position="45"/>
        <end position="68"/>
    </location>
</feature>
<evidence type="ECO:0000313" key="3">
    <source>
        <dbReference type="Proteomes" id="UP000030491"/>
    </source>
</evidence>
<evidence type="ECO:0000256" key="1">
    <source>
        <dbReference type="SAM" id="Phobius"/>
    </source>
</evidence>
<feature type="transmembrane region" description="Helical" evidence="1">
    <location>
        <begin position="295"/>
        <end position="314"/>
    </location>
</feature>
<dbReference type="Proteomes" id="UP000030491">
    <property type="component" value="Unassembled WGS sequence"/>
</dbReference>
<feature type="transmembrane region" description="Helical" evidence="1">
    <location>
        <begin position="265"/>
        <end position="286"/>
    </location>
</feature>
<sequence>MSFKSSYIYVFIIIASIILVRENFDFTTGDRDAYFYLTGWNSVRNIITGFIFKNLNIFGEILFSFLYYKNVFKLSSLLFLSTKLKNYFNSKLVYFSILLCLFAPVTLVFTSFAGKDIISIFLASELCIEIANYNYQKKSYRLNILKISKFIICTILLFIMRKLTGFFLLILLLNFIILFNKNKFKNLSLILFPISIIVLFYNWDFIYQVLNEELYYQWMASYTDNATFSSTNPDFNLDSFFKNSYQMITGISIIHFSESFTKASFLLFNSFSTFIFTIGLSLNYFLKNLKIRNLFFFKAFFLISFFILNGFLSQNNPGGAIRYMSSTIPIYTTFIFAVLPE</sequence>
<gene>
    <name evidence="2" type="ORF">EU93_0236</name>
</gene>
<dbReference type="EMBL" id="JNAJ01000004">
    <property type="protein sequence ID" value="KGF93061.1"/>
    <property type="molecule type" value="Genomic_DNA"/>
</dbReference>
<name>A0A0A1ZWY9_PROMR</name>
<feature type="transmembrane region" description="Helical" evidence="1">
    <location>
        <begin position="147"/>
        <end position="177"/>
    </location>
</feature>
<keyword evidence="1" id="KW-0472">Membrane</keyword>
<feature type="transmembrane region" description="Helical" evidence="1">
    <location>
        <begin position="117"/>
        <end position="135"/>
    </location>
</feature>
<evidence type="ECO:0000313" key="2">
    <source>
        <dbReference type="EMBL" id="KGF93061.1"/>
    </source>
</evidence>
<reference evidence="3" key="1">
    <citation type="journal article" date="2014" name="Sci. Data">
        <title>Genomes of diverse isolates of the marine cyanobacterium Prochlorococcus.</title>
        <authorList>
            <person name="Biller S."/>
            <person name="Berube P."/>
            <person name="Thompson J."/>
            <person name="Kelly L."/>
            <person name="Roggensack S."/>
            <person name="Awad L."/>
            <person name="Roache-Johnson K."/>
            <person name="Ding H."/>
            <person name="Giovannoni S.J."/>
            <person name="Moore L.R."/>
            <person name="Chisholm S.W."/>
        </authorList>
    </citation>
    <scope>NUCLEOTIDE SEQUENCE [LARGE SCALE GENOMIC DNA]</scope>
</reference>
<feature type="transmembrane region" description="Helical" evidence="1">
    <location>
        <begin position="189"/>
        <end position="210"/>
    </location>
</feature>
<feature type="transmembrane region" description="Helical" evidence="1">
    <location>
        <begin position="6"/>
        <end position="24"/>
    </location>
</feature>
<feature type="transmembrane region" description="Helical" evidence="1">
    <location>
        <begin position="88"/>
        <end position="110"/>
    </location>
</feature>